<dbReference type="GO" id="GO:0004984">
    <property type="term" value="F:olfactory receptor activity"/>
    <property type="evidence" value="ECO:0007669"/>
    <property type="project" value="InterPro"/>
</dbReference>
<evidence type="ECO:0000256" key="6">
    <source>
        <dbReference type="ARBA" id="ARBA00022989"/>
    </source>
</evidence>
<dbReference type="OrthoDB" id="7550312at2759"/>
<dbReference type="PANTHER" id="PTHR21137">
    <property type="entry name" value="ODORANT RECEPTOR"/>
    <property type="match status" value="1"/>
</dbReference>
<evidence type="ECO:0000256" key="9">
    <source>
        <dbReference type="ARBA" id="ARBA00023224"/>
    </source>
</evidence>
<dbReference type="Pfam" id="PF02949">
    <property type="entry name" value="7tm_6"/>
    <property type="match status" value="1"/>
</dbReference>
<reference evidence="11 12" key="1">
    <citation type="journal article" date="2018" name="Genome Res.">
        <title>The genomic architecture and molecular evolution of ant odorant receptors.</title>
        <authorList>
            <person name="McKenzie S.K."/>
            <person name="Kronauer D.J.C."/>
        </authorList>
    </citation>
    <scope>NUCLEOTIDE SEQUENCE [LARGE SCALE GENOMIC DNA]</scope>
    <source>
        <strain evidence="11">Clonal line C1</strain>
    </source>
</reference>
<keyword evidence="5 10" id="KW-0552">Olfaction</keyword>
<feature type="transmembrane region" description="Helical" evidence="10">
    <location>
        <begin position="35"/>
        <end position="53"/>
    </location>
</feature>
<feature type="transmembrane region" description="Helical" evidence="10">
    <location>
        <begin position="65"/>
        <end position="85"/>
    </location>
</feature>
<evidence type="ECO:0000256" key="1">
    <source>
        <dbReference type="ARBA" id="ARBA00004651"/>
    </source>
</evidence>
<keyword evidence="2" id="KW-1003">Cell membrane</keyword>
<evidence type="ECO:0000256" key="3">
    <source>
        <dbReference type="ARBA" id="ARBA00022606"/>
    </source>
</evidence>
<feature type="transmembrane region" description="Helical" evidence="10">
    <location>
        <begin position="360"/>
        <end position="386"/>
    </location>
</feature>
<keyword evidence="6 10" id="KW-1133">Transmembrane helix</keyword>
<dbReference type="GO" id="GO:0007165">
    <property type="term" value="P:signal transduction"/>
    <property type="evidence" value="ECO:0007669"/>
    <property type="project" value="UniProtKB-KW"/>
</dbReference>
<dbReference type="AlphaFoldDB" id="A0A3L8DC00"/>
<dbReference type="GO" id="GO:0005549">
    <property type="term" value="F:odorant binding"/>
    <property type="evidence" value="ECO:0007669"/>
    <property type="project" value="InterPro"/>
</dbReference>
<keyword evidence="3 10" id="KW-0716">Sensory transduction</keyword>
<comment type="similarity">
    <text evidence="10">Belongs to the insect chemoreceptor superfamily. Heteromeric odorant receptor channel (TC 1.A.69) family.</text>
</comment>
<proteinExistence type="inferred from homology"/>
<keyword evidence="7 10" id="KW-0472">Membrane</keyword>
<feature type="transmembrane region" description="Helical" evidence="10">
    <location>
        <begin position="174"/>
        <end position="201"/>
    </location>
</feature>
<dbReference type="InterPro" id="IPR004117">
    <property type="entry name" value="7tm6_olfct_rcpt"/>
</dbReference>
<evidence type="ECO:0000256" key="4">
    <source>
        <dbReference type="ARBA" id="ARBA00022692"/>
    </source>
</evidence>
<keyword evidence="9 10" id="KW-0807">Transducer</keyword>
<evidence type="ECO:0000256" key="7">
    <source>
        <dbReference type="ARBA" id="ARBA00023136"/>
    </source>
</evidence>
<evidence type="ECO:0000256" key="8">
    <source>
        <dbReference type="ARBA" id="ARBA00023170"/>
    </source>
</evidence>
<evidence type="ECO:0000256" key="2">
    <source>
        <dbReference type="ARBA" id="ARBA00022475"/>
    </source>
</evidence>
<dbReference type="GO" id="GO:0005886">
    <property type="term" value="C:plasma membrane"/>
    <property type="evidence" value="ECO:0007669"/>
    <property type="project" value="UniProtKB-SubCell"/>
</dbReference>
<keyword evidence="4 10" id="KW-0812">Transmembrane</keyword>
<evidence type="ECO:0000313" key="11">
    <source>
        <dbReference type="EMBL" id="RLU17672.1"/>
    </source>
</evidence>
<dbReference type="Proteomes" id="UP000279307">
    <property type="component" value="Chromosome 10"/>
</dbReference>
<feature type="transmembrane region" description="Helical" evidence="10">
    <location>
        <begin position="118"/>
        <end position="146"/>
    </location>
</feature>
<name>A0A3L8DC00_OOCBI</name>
<organism evidence="11 12">
    <name type="scientific">Ooceraea biroi</name>
    <name type="common">Clonal raider ant</name>
    <name type="synonym">Cerapachys biroi</name>
    <dbReference type="NCBI Taxonomy" id="2015173"/>
    <lineage>
        <taxon>Eukaryota</taxon>
        <taxon>Metazoa</taxon>
        <taxon>Ecdysozoa</taxon>
        <taxon>Arthropoda</taxon>
        <taxon>Hexapoda</taxon>
        <taxon>Insecta</taxon>
        <taxon>Pterygota</taxon>
        <taxon>Neoptera</taxon>
        <taxon>Endopterygota</taxon>
        <taxon>Hymenoptera</taxon>
        <taxon>Apocrita</taxon>
        <taxon>Aculeata</taxon>
        <taxon>Formicoidea</taxon>
        <taxon>Formicidae</taxon>
        <taxon>Dorylinae</taxon>
        <taxon>Ooceraea</taxon>
    </lineage>
</organism>
<evidence type="ECO:0000256" key="10">
    <source>
        <dbReference type="RuleBase" id="RU351113"/>
    </source>
</evidence>
<comment type="caution">
    <text evidence="11">The sequence shown here is derived from an EMBL/GenBank/DDBJ whole genome shotgun (WGS) entry which is preliminary data.</text>
</comment>
<feature type="transmembrane region" description="Helical" evidence="10">
    <location>
        <begin position="258"/>
        <end position="285"/>
    </location>
</feature>
<feature type="transmembrane region" description="Helical" evidence="10">
    <location>
        <begin position="297"/>
        <end position="318"/>
    </location>
</feature>
<comment type="subcellular location">
    <subcellularLocation>
        <location evidence="1 10">Cell membrane</location>
        <topology evidence="1 10">Multi-pass membrane protein</topology>
    </subcellularLocation>
</comment>
<protein>
    <recommendedName>
        <fullName evidence="10">Odorant receptor</fullName>
    </recommendedName>
</protein>
<evidence type="ECO:0000256" key="5">
    <source>
        <dbReference type="ARBA" id="ARBA00022725"/>
    </source>
</evidence>
<evidence type="ECO:0000313" key="12">
    <source>
        <dbReference type="Proteomes" id="UP000279307"/>
    </source>
</evidence>
<dbReference type="EMBL" id="QOIP01000010">
    <property type="protein sequence ID" value="RLU17672.1"/>
    <property type="molecule type" value="Genomic_DNA"/>
</dbReference>
<gene>
    <name evidence="11" type="ORF">DMN91_009908</name>
</gene>
<keyword evidence="8 10" id="KW-0675">Receptor</keyword>
<accession>A0A3L8DC00</accession>
<sequence>MVFGERYFNIHRIMFTILGLWPYQKQKILRIQAVFFSSVFFSLVCFQLTPLVTTACDVECIIKKVSYICITSVYILNYYSFYFNARTIKQSLEHMQLDWKMLENKNAMKILEEYIYEAHLFTLIVLILVISGVSVFIIFECIPVFLDVFLPLNESRLRKTEISFEYFLDDQQYFFLYVIHEFIGLLIGLSSMSITGSYLLVIATHTCAVYKVASNLMQGTVTEHVLQIPTPQRMYFMYNNIRLSVHIHRRNMKFIDGILLSLQFWYFPLVIIGVVSLSCVFFRLFNALKQLNDYYDFVIAIIVFCFHFVYMFMMNFFGQLITDHSAEMLSVTYNTLWYLAPIEIQKLLLFMHSSIKDHKLVTAGFFIPSIEGFSTLITTAISYFTVMHAMRS</sequence>
<dbReference type="PANTHER" id="PTHR21137:SF35">
    <property type="entry name" value="ODORANT RECEPTOR 19A-RELATED"/>
    <property type="match status" value="1"/>
</dbReference>